<evidence type="ECO:0000256" key="2">
    <source>
        <dbReference type="SAM" id="MobiDB-lite"/>
    </source>
</evidence>
<dbReference type="GO" id="GO:0003700">
    <property type="term" value="F:DNA-binding transcription factor activity"/>
    <property type="evidence" value="ECO:0007669"/>
    <property type="project" value="InterPro"/>
</dbReference>
<dbReference type="PANTHER" id="PTHR30204:SF15">
    <property type="entry name" value="BLL5018 PROTEIN"/>
    <property type="match status" value="1"/>
</dbReference>
<dbReference type="PROSITE" id="PS50937">
    <property type="entry name" value="HTH_MERR_2"/>
    <property type="match status" value="1"/>
</dbReference>
<name>A0A2T5KB91_9RHOB</name>
<dbReference type="Pfam" id="PF13411">
    <property type="entry name" value="MerR_1"/>
    <property type="match status" value="1"/>
</dbReference>
<organism evidence="4 5">
    <name type="scientific">Cereibacter azotoformans</name>
    <dbReference type="NCBI Taxonomy" id="43057"/>
    <lineage>
        <taxon>Bacteria</taxon>
        <taxon>Pseudomonadati</taxon>
        <taxon>Pseudomonadota</taxon>
        <taxon>Alphaproteobacteria</taxon>
        <taxon>Rhodobacterales</taxon>
        <taxon>Paracoccaceae</taxon>
        <taxon>Cereibacter</taxon>
    </lineage>
</organism>
<dbReference type="OrthoDB" id="9810140at2"/>
<feature type="region of interest" description="Disordered" evidence="2">
    <location>
        <begin position="128"/>
        <end position="244"/>
    </location>
</feature>
<feature type="compositionally biased region" description="Basic and acidic residues" evidence="2">
    <location>
        <begin position="131"/>
        <end position="144"/>
    </location>
</feature>
<feature type="domain" description="HTH merR-type" evidence="3">
    <location>
        <begin position="10"/>
        <end position="78"/>
    </location>
</feature>
<dbReference type="Gene3D" id="1.10.1660.10">
    <property type="match status" value="1"/>
</dbReference>
<accession>A0A2T5KB91</accession>
<dbReference type="CDD" id="cd04765">
    <property type="entry name" value="HTH_MlrA-like_sg2"/>
    <property type="match status" value="1"/>
</dbReference>
<dbReference type="AlphaFoldDB" id="A0A2T5KB91"/>
<protein>
    <submittedName>
        <fullName evidence="4">MerR-like DNA binding protein</fullName>
    </submittedName>
</protein>
<dbReference type="InterPro" id="IPR000551">
    <property type="entry name" value="MerR-type_HTH_dom"/>
</dbReference>
<keyword evidence="5" id="KW-1185">Reference proteome</keyword>
<dbReference type="InterPro" id="IPR009061">
    <property type="entry name" value="DNA-bd_dom_put_sf"/>
</dbReference>
<feature type="compositionally biased region" description="Basic and acidic residues" evidence="2">
    <location>
        <begin position="152"/>
        <end position="161"/>
    </location>
</feature>
<dbReference type="EMBL" id="QAOT01000004">
    <property type="protein sequence ID" value="PTR19683.1"/>
    <property type="molecule type" value="Genomic_DNA"/>
</dbReference>
<sequence length="283" mass="30887">MEKSAEAFRTISEVAEILETPAHVLRFWESRFPQIRPVKRAGGRRYYRPSDVALLAGIRRLLHDEGMTIRGVQKILREQGVRHVASLSGQEGLVPLGSQGDGSMPPHEDEAGFACEETAEQRGEVVPFARDVPRGDALRAEALRRPPSTRVEPSRGSERANEPTVEASRASAKAAAPRETMARSVDEDAAPLPGTVWSAPEPLVPRGAEPPAPRTESPPSPAGPAPDATSGEPESHEDDSDAEILWRPTALRALARGSLTHRREEVLALRERLLALRERLQVS</sequence>
<dbReference type="SUPFAM" id="SSF46955">
    <property type="entry name" value="Putative DNA-binding domain"/>
    <property type="match status" value="1"/>
</dbReference>
<dbReference type="Proteomes" id="UP000244060">
    <property type="component" value="Unassembled WGS sequence"/>
</dbReference>
<evidence type="ECO:0000313" key="5">
    <source>
        <dbReference type="Proteomes" id="UP000244060"/>
    </source>
</evidence>
<evidence type="ECO:0000313" key="4">
    <source>
        <dbReference type="EMBL" id="PTR19683.1"/>
    </source>
</evidence>
<evidence type="ECO:0000259" key="3">
    <source>
        <dbReference type="PROSITE" id="PS50937"/>
    </source>
</evidence>
<keyword evidence="1" id="KW-0238">DNA-binding</keyword>
<feature type="compositionally biased region" description="Pro residues" evidence="2">
    <location>
        <begin position="208"/>
        <end position="224"/>
    </location>
</feature>
<evidence type="ECO:0000256" key="1">
    <source>
        <dbReference type="ARBA" id="ARBA00023125"/>
    </source>
</evidence>
<dbReference type="PANTHER" id="PTHR30204">
    <property type="entry name" value="REDOX-CYCLING DRUG-SENSING TRANSCRIPTIONAL ACTIVATOR SOXR"/>
    <property type="match status" value="1"/>
</dbReference>
<gene>
    <name evidence="4" type="ORF">C8J28_104168</name>
</gene>
<dbReference type="InterPro" id="IPR047057">
    <property type="entry name" value="MerR_fam"/>
</dbReference>
<reference evidence="4 5" key="1">
    <citation type="submission" date="2018-04" db="EMBL/GenBank/DDBJ databases">
        <title>Genomic Encyclopedia of Type Strains, Phase III (KMG-III): the genomes of soil and plant-associated and newly described type strains.</title>
        <authorList>
            <person name="Whitman W."/>
        </authorList>
    </citation>
    <scope>NUCLEOTIDE SEQUENCE [LARGE SCALE GENOMIC DNA]</scope>
    <source>
        <strain evidence="4 5">KA25</strain>
    </source>
</reference>
<comment type="caution">
    <text evidence="4">The sequence shown here is derived from an EMBL/GenBank/DDBJ whole genome shotgun (WGS) entry which is preliminary data.</text>
</comment>
<dbReference type="GO" id="GO:0003677">
    <property type="term" value="F:DNA binding"/>
    <property type="evidence" value="ECO:0007669"/>
    <property type="project" value="UniProtKB-KW"/>
</dbReference>
<proteinExistence type="predicted"/>
<dbReference type="RefSeq" id="WP_108220582.1">
    <property type="nucleotide sequence ID" value="NZ_QAOT01000004.1"/>
</dbReference>
<dbReference type="SMART" id="SM00422">
    <property type="entry name" value="HTH_MERR"/>
    <property type="match status" value="1"/>
</dbReference>